<sequence>MSTRATHRRERVAARRRSVAAAAVLACVVADVWAVASGAAGQGTGSVPASAVSTLLSVGTRAGALPPTAAVRSAMTDTSEPGRGTDSTPPASATPTVVPRGDGKFTVLAVPAGATGPAPASGRTVRYTVETEGGLGVDTRDYATTVARVLNDQRGWETQDKVRFVNVTPAQVQRGDQVDIRVTLASPDTTDKLCAPLETRGRVSCFANGRAVLNAKRWLLGVEEAYGKDVATYRIYQVNHEVGHGIGHGHASCPGKNKPAPVMMQQTYGLDGCSPWPWPTAKPV</sequence>
<comment type="caution">
    <text evidence="4">The sequence shown here is derived from an EMBL/GenBank/DDBJ whole genome shotgun (WGS) entry which is preliminary data.</text>
</comment>
<name>W9GM50_9MICO</name>
<protein>
    <recommendedName>
        <fullName evidence="3">DUF3152 domain-containing protein</fullName>
    </recommendedName>
</protein>
<feature type="signal peptide" evidence="2">
    <location>
        <begin position="1"/>
        <end position="34"/>
    </location>
</feature>
<keyword evidence="2" id="KW-0732">Signal</keyword>
<feature type="domain" description="DUF3152" evidence="3">
    <location>
        <begin position="99"/>
        <end position="271"/>
    </location>
</feature>
<dbReference type="InterPro" id="IPR022603">
    <property type="entry name" value="DUF3152"/>
</dbReference>
<dbReference type="RefSeq" id="WP_051518458.1">
    <property type="nucleotide sequence ID" value="NZ_AWQS01000078.1"/>
</dbReference>
<dbReference type="Proteomes" id="UP000019494">
    <property type="component" value="Unassembled WGS sequence"/>
</dbReference>
<dbReference type="Pfam" id="PF11350">
    <property type="entry name" value="DUF3152"/>
    <property type="match status" value="1"/>
</dbReference>
<feature type="chain" id="PRO_5039724603" description="DUF3152 domain-containing protein" evidence="2">
    <location>
        <begin position="35"/>
        <end position="284"/>
    </location>
</feature>
<evidence type="ECO:0000259" key="3">
    <source>
        <dbReference type="Pfam" id="PF11350"/>
    </source>
</evidence>
<proteinExistence type="predicted"/>
<evidence type="ECO:0000313" key="5">
    <source>
        <dbReference type="Proteomes" id="UP000019494"/>
    </source>
</evidence>
<feature type="compositionally biased region" description="Low complexity" evidence="1">
    <location>
        <begin position="85"/>
        <end position="99"/>
    </location>
</feature>
<dbReference type="EMBL" id="AWQS01000078">
    <property type="protein sequence ID" value="EWT05908.1"/>
    <property type="molecule type" value="Genomic_DNA"/>
</dbReference>
<dbReference type="SUPFAM" id="SSF55486">
    <property type="entry name" value="Metalloproteases ('zincins'), catalytic domain"/>
    <property type="match status" value="1"/>
</dbReference>
<accession>W9GM50</accession>
<dbReference type="OrthoDB" id="9779865at2"/>
<keyword evidence="5" id="KW-1185">Reference proteome</keyword>
<evidence type="ECO:0000256" key="1">
    <source>
        <dbReference type="SAM" id="MobiDB-lite"/>
    </source>
</evidence>
<evidence type="ECO:0000256" key="2">
    <source>
        <dbReference type="SAM" id="SignalP"/>
    </source>
</evidence>
<organism evidence="4 5">
    <name type="scientific">Intrasporangium chromatireducens Q5-1</name>
    <dbReference type="NCBI Taxonomy" id="584657"/>
    <lineage>
        <taxon>Bacteria</taxon>
        <taxon>Bacillati</taxon>
        <taxon>Actinomycetota</taxon>
        <taxon>Actinomycetes</taxon>
        <taxon>Micrococcales</taxon>
        <taxon>Intrasporangiaceae</taxon>
        <taxon>Intrasporangium</taxon>
    </lineage>
</organism>
<dbReference type="AlphaFoldDB" id="W9GM50"/>
<dbReference type="PATRIC" id="fig|584657.3.peg.2204"/>
<feature type="region of interest" description="Disordered" evidence="1">
    <location>
        <begin position="69"/>
        <end position="100"/>
    </location>
</feature>
<gene>
    <name evidence="4" type="ORF">N864_14740</name>
</gene>
<evidence type="ECO:0000313" key="4">
    <source>
        <dbReference type="EMBL" id="EWT05908.1"/>
    </source>
</evidence>
<reference evidence="5" key="1">
    <citation type="submission" date="2013-08" db="EMBL/GenBank/DDBJ databases">
        <title>Intrasporangium oryzae NRRL B-24470.</title>
        <authorList>
            <person name="Liu H."/>
            <person name="Wang G."/>
        </authorList>
    </citation>
    <scope>NUCLEOTIDE SEQUENCE [LARGE SCALE GENOMIC DNA]</scope>
    <source>
        <strain evidence="5">Q5-1</strain>
    </source>
</reference>